<dbReference type="SUPFAM" id="SSF46689">
    <property type="entry name" value="Homeodomain-like"/>
    <property type="match status" value="2"/>
</dbReference>
<evidence type="ECO:0000313" key="6">
    <source>
        <dbReference type="Proteomes" id="UP000037326"/>
    </source>
</evidence>
<dbReference type="EMBL" id="LFXJ01000005">
    <property type="protein sequence ID" value="KMY32568.1"/>
    <property type="molecule type" value="Genomic_DNA"/>
</dbReference>
<dbReference type="Gene3D" id="2.60.120.260">
    <property type="entry name" value="Galactose-binding domain-like"/>
    <property type="match status" value="1"/>
</dbReference>
<keyword evidence="2" id="KW-0238">DNA-binding</keyword>
<protein>
    <submittedName>
        <fullName evidence="5">Transcriptional regulator</fullName>
    </submittedName>
</protein>
<dbReference type="GO" id="GO:0003700">
    <property type="term" value="F:DNA-binding transcription factor activity"/>
    <property type="evidence" value="ECO:0007669"/>
    <property type="project" value="InterPro"/>
</dbReference>
<name>A0A0K9FEG1_9BACI</name>
<dbReference type="RefSeq" id="WP_049665933.1">
    <property type="nucleotide sequence ID" value="NZ_JBIVOC010000015.1"/>
</dbReference>
<keyword evidence="1" id="KW-0805">Transcription regulation</keyword>
<dbReference type="InterPro" id="IPR050959">
    <property type="entry name" value="MarA-like"/>
</dbReference>
<feature type="domain" description="HTH araC/xylS-type" evidence="4">
    <location>
        <begin position="8"/>
        <end position="106"/>
    </location>
</feature>
<dbReference type="InterPro" id="IPR009057">
    <property type="entry name" value="Homeodomain-like_sf"/>
</dbReference>
<dbReference type="Gene3D" id="1.10.10.60">
    <property type="entry name" value="Homeodomain-like"/>
    <property type="match status" value="2"/>
</dbReference>
<dbReference type="PANTHER" id="PTHR47504">
    <property type="entry name" value="RIGHT ORIGIN-BINDING PROTEIN"/>
    <property type="match status" value="1"/>
</dbReference>
<sequence>MKYEWTIQKTINWIESHLHEQISANDIDAVTGFSRYHFHRVFQTSVGVSVTEYIRMRRLANAASILLNTDERIIDIAFYYQFESQETFTRAFKKLYYLPPGQYRKVMRTMRRNREESIVEEKIKGWFISGSHPYNYEIGIDEKNVHQGKASGYLKSKTVHAPDEFATMMQQFKADEFRGKRIKLSGFIKTNNVKQFSGLWMRVDSASEDILQFDNMSDRPIIGTNNWNRYSIVLDVPENSAIISFGILLTGKGEVWLDGLSFEVVDKDIPTTHISFENHLLEEPTNLSFEE</sequence>
<dbReference type="PANTHER" id="PTHR47504:SF6">
    <property type="entry name" value="ARAC-FAMILY TRANSCRIPTIONAL REGULATOR"/>
    <property type="match status" value="1"/>
</dbReference>
<evidence type="ECO:0000256" key="2">
    <source>
        <dbReference type="ARBA" id="ARBA00023125"/>
    </source>
</evidence>
<dbReference type="GO" id="GO:0043565">
    <property type="term" value="F:sequence-specific DNA binding"/>
    <property type="evidence" value="ECO:0007669"/>
    <property type="project" value="InterPro"/>
</dbReference>
<dbReference type="PATRIC" id="fig|582475.4.peg.1729"/>
<accession>A0A0K9FEG1</accession>
<organism evidence="5 6">
    <name type="scientific">Lysinibacillus xylanilyticus</name>
    <dbReference type="NCBI Taxonomy" id="582475"/>
    <lineage>
        <taxon>Bacteria</taxon>
        <taxon>Bacillati</taxon>
        <taxon>Bacillota</taxon>
        <taxon>Bacilli</taxon>
        <taxon>Bacillales</taxon>
        <taxon>Bacillaceae</taxon>
        <taxon>Lysinibacillus</taxon>
    </lineage>
</organism>
<proteinExistence type="predicted"/>
<dbReference type="PROSITE" id="PS01124">
    <property type="entry name" value="HTH_ARAC_FAMILY_2"/>
    <property type="match status" value="1"/>
</dbReference>
<dbReference type="Proteomes" id="UP000037326">
    <property type="component" value="Unassembled WGS sequence"/>
</dbReference>
<dbReference type="GeneID" id="96598704"/>
<dbReference type="InterPro" id="IPR018060">
    <property type="entry name" value="HTH_AraC"/>
</dbReference>
<dbReference type="AlphaFoldDB" id="A0A0K9FEG1"/>
<evidence type="ECO:0000259" key="4">
    <source>
        <dbReference type="PROSITE" id="PS01124"/>
    </source>
</evidence>
<dbReference type="Pfam" id="PF12833">
    <property type="entry name" value="HTH_18"/>
    <property type="match status" value="1"/>
</dbReference>
<evidence type="ECO:0000256" key="3">
    <source>
        <dbReference type="ARBA" id="ARBA00023163"/>
    </source>
</evidence>
<dbReference type="SMART" id="SM00342">
    <property type="entry name" value="HTH_ARAC"/>
    <property type="match status" value="1"/>
</dbReference>
<comment type="caution">
    <text evidence="5">The sequence shown here is derived from an EMBL/GenBank/DDBJ whole genome shotgun (WGS) entry which is preliminary data.</text>
</comment>
<dbReference type="OrthoDB" id="8365150at2"/>
<gene>
    <name evidence="5" type="ORF">ACZ11_10670</name>
</gene>
<evidence type="ECO:0000256" key="1">
    <source>
        <dbReference type="ARBA" id="ARBA00023015"/>
    </source>
</evidence>
<reference evidence="6" key="1">
    <citation type="submission" date="2015-07" db="EMBL/GenBank/DDBJ databases">
        <authorList>
            <consortium name="Consortium for Microbial Forensics and Genomics (microFORGE)"/>
            <person name="Knight B.M."/>
            <person name="Roberts D.P."/>
            <person name="Lin D."/>
            <person name="Hari K."/>
            <person name="Fletcher J."/>
            <person name="Melcher U."/>
            <person name="Blagden T."/>
            <person name="Winegar R.A."/>
        </authorList>
    </citation>
    <scope>NUCLEOTIDE SEQUENCE [LARGE SCALE GENOMIC DNA]</scope>
    <source>
        <strain evidence="6">DSM 23493</strain>
    </source>
</reference>
<keyword evidence="3" id="KW-0804">Transcription</keyword>
<evidence type="ECO:0000313" key="5">
    <source>
        <dbReference type="EMBL" id="KMY32568.1"/>
    </source>
</evidence>